<organism evidence="2 3">
    <name type="scientific">Paraburkholderia piptadeniae</name>
    <dbReference type="NCBI Taxonomy" id="1701573"/>
    <lineage>
        <taxon>Bacteria</taxon>
        <taxon>Pseudomonadati</taxon>
        <taxon>Pseudomonadota</taxon>
        <taxon>Betaproteobacteria</taxon>
        <taxon>Burkholderiales</taxon>
        <taxon>Burkholderiaceae</taxon>
        <taxon>Paraburkholderia</taxon>
    </lineage>
</organism>
<name>A0A1N7RW06_9BURK</name>
<evidence type="ECO:0000313" key="3">
    <source>
        <dbReference type="Proteomes" id="UP000195569"/>
    </source>
</evidence>
<reference evidence="2" key="1">
    <citation type="submission" date="2016-12" db="EMBL/GenBank/DDBJ databases">
        <authorList>
            <person name="Moulin L."/>
        </authorList>
    </citation>
    <scope>NUCLEOTIDE SEQUENCE [LARGE SCALE GENOMIC DNA]</scope>
    <source>
        <strain evidence="2">STM 7183</strain>
    </source>
</reference>
<sequence>MPRASDDGRDHGCGHRSSHAAIMRASDPGVGWFHAENPCELIVDRTKFRVFPMLLFLARHIMLSMALHAFYPQFVQ</sequence>
<accession>A0A1N7RW06</accession>
<evidence type="ECO:0000313" key="2">
    <source>
        <dbReference type="EMBL" id="SIT39253.1"/>
    </source>
</evidence>
<protein>
    <submittedName>
        <fullName evidence="2">Uncharacterized protein</fullName>
    </submittedName>
</protein>
<proteinExistence type="predicted"/>
<feature type="transmembrane region" description="Helical" evidence="1">
    <location>
        <begin position="50"/>
        <end position="71"/>
    </location>
</feature>
<comment type="caution">
    <text evidence="2">The sequence shown here is derived from an EMBL/GenBank/DDBJ whole genome shotgun (WGS) entry which is preliminary data.</text>
</comment>
<dbReference type="Proteomes" id="UP000195569">
    <property type="component" value="Unassembled WGS sequence"/>
</dbReference>
<dbReference type="EMBL" id="CYGY02000021">
    <property type="protein sequence ID" value="SIT39253.1"/>
    <property type="molecule type" value="Genomic_DNA"/>
</dbReference>
<keyword evidence="3" id="KW-1185">Reference proteome</keyword>
<keyword evidence="1" id="KW-0472">Membrane</keyword>
<evidence type="ECO:0000256" key="1">
    <source>
        <dbReference type="SAM" id="Phobius"/>
    </source>
</evidence>
<keyword evidence="1" id="KW-1133">Transmembrane helix</keyword>
<keyword evidence="1" id="KW-0812">Transmembrane</keyword>
<dbReference type="AlphaFoldDB" id="A0A1N7RW06"/>
<gene>
    <name evidence="2" type="ORF">BN2476_210109</name>
</gene>